<accession>A0ABV0PYB9</accession>
<protein>
    <submittedName>
        <fullName evidence="2">Uncharacterized protein</fullName>
    </submittedName>
</protein>
<proteinExistence type="predicted"/>
<evidence type="ECO:0000256" key="1">
    <source>
        <dbReference type="SAM" id="MobiDB-lite"/>
    </source>
</evidence>
<comment type="caution">
    <text evidence="2">The sequence shown here is derived from an EMBL/GenBank/DDBJ whole genome shotgun (WGS) entry which is preliminary data.</text>
</comment>
<gene>
    <name evidence="2" type="ORF">GOODEAATRI_015871</name>
</gene>
<name>A0ABV0PYB9_9TELE</name>
<organism evidence="2 3">
    <name type="scientific">Goodea atripinnis</name>
    <dbReference type="NCBI Taxonomy" id="208336"/>
    <lineage>
        <taxon>Eukaryota</taxon>
        <taxon>Metazoa</taxon>
        <taxon>Chordata</taxon>
        <taxon>Craniata</taxon>
        <taxon>Vertebrata</taxon>
        <taxon>Euteleostomi</taxon>
        <taxon>Actinopterygii</taxon>
        <taxon>Neopterygii</taxon>
        <taxon>Teleostei</taxon>
        <taxon>Neoteleostei</taxon>
        <taxon>Acanthomorphata</taxon>
        <taxon>Ovalentaria</taxon>
        <taxon>Atherinomorphae</taxon>
        <taxon>Cyprinodontiformes</taxon>
        <taxon>Goodeidae</taxon>
        <taxon>Goodea</taxon>
    </lineage>
</organism>
<reference evidence="2 3" key="1">
    <citation type="submission" date="2021-06" db="EMBL/GenBank/DDBJ databases">
        <authorList>
            <person name="Palmer J.M."/>
        </authorList>
    </citation>
    <scope>NUCLEOTIDE SEQUENCE [LARGE SCALE GENOMIC DNA]</scope>
    <source>
        <strain evidence="2 3">GA_2019</strain>
        <tissue evidence="2">Muscle</tissue>
    </source>
</reference>
<dbReference type="Proteomes" id="UP001476798">
    <property type="component" value="Unassembled WGS sequence"/>
</dbReference>
<dbReference type="EMBL" id="JAHRIO010091156">
    <property type="protein sequence ID" value="MEQ2188510.1"/>
    <property type="molecule type" value="Genomic_DNA"/>
</dbReference>
<feature type="compositionally biased region" description="Low complexity" evidence="1">
    <location>
        <begin position="15"/>
        <end position="31"/>
    </location>
</feature>
<sequence length="99" mass="11038">MLPQVHLGESEWSSKSRAPAPSPPQTASATSLLQMKQWSPCPAAAITKGHHAKINEITANKVSLLWFSFPDIQVRQEVKLTLPSDCDHVTEVCVYRRTR</sequence>
<feature type="region of interest" description="Disordered" evidence="1">
    <location>
        <begin position="1"/>
        <end position="32"/>
    </location>
</feature>
<keyword evidence="3" id="KW-1185">Reference proteome</keyword>
<evidence type="ECO:0000313" key="2">
    <source>
        <dbReference type="EMBL" id="MEQ2188510.1"/>
    </source>
</evidence>
<evidence type="ECO:0000313" key="3">
    <source>
        <dbReference type="Proteomes" id="UP001476798"/>
    </source>
</evidence>